<evidence type="ECO:0000256" key="1">
    <source>
        <dbReference type="SAM" id="MobiDB-lite"/>
    </source>
</evidence>
<accession>A0A1H0NR15</accession>
<proteinExistence type="predicted"/>
<dbReference type="EMBL" id="FNIE01000014">
    <property type="protein sequence ID" value="SDO94895.1"/>
    <property type="molecule type" value="Genomic_DNA"/>
</dbReference>
<feature type="region of interest" description="Disordered" evidence="1">
    <location>
        <begin position="18"/>
        <end position="38"/>
    </location>
</feature>
<name>A0A1H0NR15_9ACTN</name>
<organism evidence="2 3">
    <name type="scientific">Actinacidiphila guanduensis</name>
    <dbReference type="NCBI Taxonomy" id="310781"/>
    <lineage>
        <taxon>Bacteria</taxon>
        <taxon>Bacillati</taxon>
        <taxon>Actinomycetota</taxon>
        <taxon>Actinomycetes</taxon>
        <taxon>Kitasatosporales</taxon>
        <taxon>Streptomycetaceae</taxon>
        <taxon>Actinacidiphila</taxon>
    </lineage>
</organism>
<protein>
    <submittedName>
        <fullName evidence="2">Uncharacterized protein</fullName>
    </submittedName>
</protein>
<evidence type="ECO:0000313" key="3">
    <source>
        <dbReference type="Proteomes" id="UP000199341"/>
    </source>
</evidence>
<keyword evidence="3" id="KW-1185">Reference proteome</keyword>
<gene>
    <name evidence="2" type="ORF">SAMN05216259_114149</name>
</gene>
<sequence>MRWCHAITEKRTFHMQGSHARSYRAGAGGAPAAWSRRQGRTRTQWQTRANEPFPAAAPGVVAMLRPTYGCAASGVKVKVSVSV</sequence>
<reference evidence="2 3" key="1">
    <citation type="submission" date="2016-10" db="EMBL/GenBank/DDBJ databases">
        <authorList>
            <person name="de Groot N.N."/>
        </authorList>
    </citation>
    <scope>NUCLEOTIDE SEQUENCE [LARGE SCALE GENOMIC DNA]</scope>
    <source>
        <strain evidence="2 3">CGMCC 4.2022</strain>
    </source>
</reference>
<dbReference type="Proteomes" id="UP000199341">
    <property type="component" value="Unassembled WGS sequence"/>
</dbReference>
<evidence type="ECO:0000313" key="2">
    <source>
        <dbReference type="EMBL" id="SDO94895.1"/>
    </source>
</evidence>
<dbReference type="AlphaFoldDB" id="A0A1H0NR15"/>